<protein>
    <submittedName>
        <fullName evidence="2">Uncharacterized protein</fullName>
    </submittedName>
</protein>
<dbReference type="Proteomes" id="UP001196413">
    <property type="component" value="Unassembled WGS sequence"/>
</dbReference>
<feature type="compositionally biased region" description="Basic residues" evidence="1">
    <location>
        <begin position="1"/>
        <end position="13"/>
    </location>
</feature>
<comment type="caution">
    <text evidence="2">The sequence shown here is derived from an EMBL/GenBank/DDBJ whole genome shotgun (WGS) entry which is preliminary data.</text>
</comment>
<evidence type="ECO:0000313" key="3">
    <source>
        <dbReference type="Proteomes" id="UP001196413"/>
    </source>
</evidence>
<gene>
    <name evidence="2" type="ORF">KIN20_019491</name>
</gene>
<accession>A0AAD5MLD7</accession>
<reference evidence="2" key="1">
    <citation type="submission" date="2021-06" db="EMBL/GenBank/DDBJ databases">
        <title>Parelaphostrongylus tenuis whole genome reference sequence.</title>
        <authorList>
            <person name="Garwood T.J."/>
            <person name="Larsen P.A."/>
            <person name="Fountain-Jones N.M."/>
            <person name="Garbe J.R."/>
            <person name="Macchietto M.G."/>
            <person name="Kania S.A."/>
            <person name="Gerhold R.W."/>
            <person name="Richards J.E."/>
            <person name="Wolf T.M."/>
        </authorList>
    </citation>
    <scope>NUCLEOTIDE SEQUENCE</scope>
    <source>
        <strain evidence="2">MNPRO001-30</strain>
        <tissue evidence="2">Meninges</tissue>
    </source>
</reference>
<dbReference type="EMBL" id="JAHQIW010003886">
    <property type="protein sequence ID" value="KAJ1360500.1"/>
    <property type="molecule type" value="Genomic_DNA"/>
</dbReference>
<organism evidence="2 3">
    <name type="scientific">Parelaphostrongylus tenuis</name>
    <name type="common">Meningeal worm</name>
    <dbReference type="NCBI Taxonomy" id="148309"/>
    <lineage>
        <taxon>Eukaryota</taxon>
        <taxon>Metazoa</taxon>
        <taxon>Ecdysozoa</taxon>
        <taxon>Nematoda</taxon>
        <taxon>Chromadorea</taxon>
        <taxon>Rhabditida</taxon>
        <taxon>Rhabditina</taxon>
        <taxon>Rhabditomorpha</taxon>
        <taxon>Strongyloidea</taxon>
        <taxon>Metastrongylidae</taxon>
        <taxon>Parelaphostrongylus</taxon>
    </lineage>
</organism>
<feature type="compositionally biased region" description="Basic and acidic residues" evidence="1">
    <location>
        <begin position="24"/>
        <end position="38"/>
    </location>
</feature>
<feature type="region of interest" description="Disordered" evidence="1">
    <location>
        <begin position="1"/>
        <end position="38"/>
    </location>
</feature>
<proteinExistence type="predicted"/>
<keyword evidence="3" id="KW-1185">Reference proteome</keyword>
<sequence>MSSRYRNKRRGAKWPKLNLPNEGIHTENGHLFHHETPQPLNDAHKQRLLECGIQLDSQDSFSPEEDERIRKNWCSFVRKYSLPFENAQDYDGSIRIQVL</sequence>
<dbReference type="AlphaFoldDB" id="A0AAD5MLD7"/>
<name>A0AAD5MLD7_PARTN</name>
<evidence type="ECO:0000256" key="1">
    <source>
        <dbReference type="SAM" id="MobiDB-lite"/>
    </source>
</evidence>
<evidence type="ECO:0000313" key="2">
    <source>
        <dbReference type="EMBL" id="KAJ1360500.1"/>
    </source>
</evidence>